<dbReference type="EMBL" id="LXQA010025700">
    <property type="protein sequence ID" value="MCH93749.1"/>
    <property type="molecule type" value="Genomic_DNA"/>
</dbReference>
<dbReference type="InterPro" id="IPR051348">
    <property type="entry name" value="U-box_ubiquitin_ligases"/>
</dbReference>
<feature type="domain" description="UspA" evidence="4">
    <location>
        <begin position="17"/>
        <end position="138"/>
    </location>
</feature>
<sequence length="139" mass="15038">MWLPKNSEKKDGVNGLIAVAIDKEKGSQNALKWAVDNLLSRSATVILIHVKISAPSLSLSPSIFALKAAGIISNGHDSSHPEAQKNIFLPYRVFCTRKDIQCKDVLLEDTDVSRALIDYASQAGIEHLILGSSAKTSLL</sequence>
<dbReference type="Gene3D" id="3.40.50.620">
    <property type="entry name" value="HUPs"/>
    <property type="match status" value="1"/>
</dbReference>
<evidence type="ECO:0000313" key="5">
    <source>
        <dbReference type="EMBL" id="MCH93749.1"/>
    </source>
</evidence>
<dbReference type="GO" id="GO:0061630">
    <property type="term" value="F:ubiquitin protein ligase activity"/>
    <property type="evidence" value="ECO:0007669"/>
    <property type="project" value="UniProtKB-EC"/>
</dbReference>
<dbReference type="EC" id="2.3.2.27" evidence="2"/>
<comment type="caution">
    <text evidence="5">The sequence shown here is derived from an EMBL/GenBank/DDBJ whole genome shotgun (WGS) entry which is preliminary data.</text>
</comment>
<evidence type="ECO:0000256" key="2">
    <source>
        <dbReference type="ARBA" id="ARBA00012483"/>
    </source>
</evidence>
<dbReference type="PANTHER" id="PTHR45647:SF132">
    <property type="entry name" value="KINASE WITH ADENINE NUCLEOTIDE ALPHA HYDROLASES-LIKE DOMAIN-CONTAINING PROTEIN"/>
    <property type="match status" value="1"/>
</dbReference>
<proteinExistence type="predicted"/>
<evidence type="ECO:0000256" key="3">
    <source>
        <dbReference type="ARBA" id="ARBA00022786"/>
    </source>
</evidence>
<evidence type="ECO:0000256" key="1">
    <source>
        <dbReference type="ARBA" id="ARBA00000900"/>
    </source>
</evidence>
<feature type="non-terminal residue" evidence="5">
    <location>
        <position position="139"/>
    </location>
</feature>
<gene>
    <name evidence="5" type="ORF">A2U01_0014702</name>
</gene>
<evidence type="ECO:0000259" key="4">
    <source>
        <dbReference type="Pfam" id="PF00582"/>
    </source>
</evidence>
<dbReference type="AlphaFoldDB" id="A0A392N3H5"/>
<keyword evidence="6" id="KW-1185">Reference proteome</keyword>
<dbReference type="SUPFAM" id="SSF52402">
    <property type="entry name" value="Adenine nucleotide alpha hydrolases-like"/>
    <property type="match status" value="1"/>
</dbReference>
<evidence type="ECO:0000313" key="6">
    <source>
        <dbReference type="Proteomes" id="UP000265520"/>
    </source>
</evidence>
<name>A0A392N3H5_9FABA</name>
<comment type="catalytic activity">
    <reaction evidence="1">
        <text>S-ubiquitinyl-[E2 ubiquitin-conjugating enzyme]-L-cysteine + [acceptor protein]-L-lysine = [E2 ubiquitin-conjugating enzyme]-L-cysteine + N(6)-ubiquitinyl-[acceptor protein]-L-lysine.</text>
        <dbReference type="EC" id="2.3.2.27"/>
    </reaction>
</comment>
<reference evidence="5 6" key="1">
    <citation type="journal article" date="2018" name="Front. Plant Sci.">
        <title>Red Clover (Trifolium pratense) and Zigzag Clover (T. medium) - A Picture of Genomic Similarities and Differences.</title>
        <authorList>
            <person name="Dluhosova J."/>
            <person name="Istvanek J."/>
            <person name="Nedelnik J."/>
            <person name="Repkova J."/>
        </authorList>
    </citation>
    <scope>NUCLEOTIDE SEQUENCE [LARGE SCALE GENOMIC DNA]</scope>
    <source>
        <strain evidence="6">cv. 10/8</strain>
        <tissue evidence="5">Leaf</tissue>
    </source>
</reference>
<dbReference type="InterPro" id="IPR006016">
    <property type="entry name" value="UspA"/>
</dbReference>
<accession>A0A392N3H5</accession>
<dbReference type="Pfam" id="PF00582">
    <property type="entry name" value="Usp"/>
    <property type="match status" value="1"/>
</dbReference>
<organism evidence="5 6">
    <name type="scientific">Trifolium medium</name>
    <dbReference type="NCBI Taxonomy" id="97028"/>
    <lineage>
        <taxon>Eukaryota</taxon>
        <taxon>Viridiplantae</taxon>
        <taxon>Streptophyta</taxon>
        <taxon>Embryophyta</taxon>
        <taxon>Tracheophyta</taxon>
        <taxon>Spermatophyta</taxon>
        <taxon>Magnoliopsida</taxon>
        <taxon>eudicotyledons</taxon>
        <taxon>Gunneridae</taxon>
        <taxon>Pentapetalae</taxon>
        <taxon>rosids</taxon>
        <taxon>fabids</taxon>
        <taxon>Fabales</taxon>
        <taxon>Fabaceae</taxon>
        <taxon>Papilionoideae</taxon>
        <taxon>50 kb inversion clade</taxon>
        <taxon>NPAAA clade</taxon>
        <taxon>Hologalegina</taxon>
        <taxon>IRL clade</taxon>
        <taxon>Trifolieae</taxon>
        <taxon>Trifolium</taxon>
    </lineage>
</organism>
<protein>
    <recommendedName>
        <fullName evidence="2">RING-type E3 ubiquitin transferase</fullName>
        <ecNumber evidence="2">2.3.2.27</ecNumber>
    </recommendedName>
</protein>
<dbReference type="Proteomes" id="UP000265520">
    <property type="component" value="Unassembled WGS sequence"/>
</dbReference>
<dbReference type="PANTHER" id="PTHR45647">
    <property type="entry name" value="OS02G0152300 PROTEIN"/>
    <property type="match status" value="1"/>
</dbReference>
<keyword evidence="3" id="KW-0833">Ubl conjugation pathway</keyword>
<dbReference type="InterPro" id="IPR014729">
    <property type="entry name" value="Rossmann-like_a/b/a_fold"/>
</dbReference>